<accession>A0A444XUC0</accession>
<dbReference type="AlphaFoldDB" id="A0A444XUC0"/>
<comment type="caution">
    <text evidence="1">The sequence shown here is derived from an EMBL/GenBank/DDBJ whole genome shotgun (WGS) entry which is preliminary data.</text>
</comment>
<evidence type="ECO:0000313" key="2">
    <source>
        <dbReference type="Proteomes" id="UP000289738"/>
    </source>
</evidence>
<organism evidence="1 2">
    <name type="scientific">Arachis hypogaea</name>
    <name type="common">Peanut</name>
    <dbReference type="NCBI Taxonomy" id="3818"/>
    <lineage>
        <taxon>Eukaryota</taxon>
        <taxon>Viridiplantae</taxon>
        <taxon>Streptophyta</taxon>
        <taxon>Embryophyta</taxon>
        <taxon>Tracheophyta</taxon>
        <taxon>Spermatophyta</taxon>
        <taxon>Magnoliopsida</taxon>
        <taxon>eudicotyledons</taxon>
        <taxon>Gunneridae</taxon>
        <taxon>Pentapetalae</taxon>
        <taxon>rosids</taxon>
        <taxon>fabids</taxon>
        <taxon>Fabales</taxon>
        <taxon>Fabaceae</taxon>
        <taxon>Papilionoideae</taxon>
        <taxon>50 kb inversion clade</taxon>
        <taxon>dalbergioids sensu lato</taxon>
        <taxon>Dalbergieae</taxon>
        <taxon>Pterocarpus clade</taxon>
        <taxon>Arachis</taxon>
    </lineage>
</organism>
<dbReference type="Proteomes" id="UP000289738">
    <property type="component" value="Chromosome B09"/>
</dbReference>
<evidence type="ECO:0000313" key="1">
    <source>
        <dbReference type="EMBL" id="RYQ93044.1"/>
    </source>
</evidence>
<proteinExistence type="predicted"/>
<dbReference type="EMBL" id="SDMP01000019">
    <property type="protein sequence ID" value="RYQ93044.1"/>
    <property type="molecule type" value="Genomic_DNA"/>
</dbReference>
<name>A0A444XUC0_ARAHY</name>
<reference evidence="1 2" key="1">
    <citation type="submission" date="2019-01" db="EMBL/GenBank/DDBJ databases">
        <title>Sequencing of cultivated peanut Arachis hypogaea provides insights into genome evolution and oil improvement.</title>
        <authorList>
            <person name="Chen X."/>
        </authorList>
    </citation>
    <scope>NUCLEOTIDE SEQUENCE [LARGE SCALE GENOMIC DNA]</scope>
    <source>
        <strain evidence="2">cv. Fuhuasheng</strain>
        <tissue evidence="1">Leaves</tissue>
    </source>
</reference>
<gene>
    <name evidence="1" type="ORF">Ahy_B09g099303</name>
</gene>
<keyword evidence="2" id="KW-1185">Reference proteome</keyword>
<protein>
    <submittedName>
        <fullName evidence="1">Uncharacterized protein</fullName>
    </submittedName>
</protein>
<sequence>MIVISLVKPELTKKERKRKRNIDKPPGVLNYFSPIFFWSRWIFPGRCRFPAMMEKIFIIRFS</sequence>